<proteinExistence type="predicted"/>
<accession>A0A511TE21</accession>
<name>A0A511TE21_MYXFU</name>
<reference evidence="1 2" key="1">
    <citation type="submission" date="2019-07" db="EMBL/GenBank/DDBJ databases">
        <title>Whole genome shotgun sequence of Myxococcus fulvus NBRC 100333.</title>
        <authorList>
            <person name="Hosoyama A."/>
            <person name="Uohara A."/>
            <person name="Ohji S."/>
            <person name="Ichikawa N."/>
        </authorList>
    </citation>
    <scope>NUCLEOTIDE SEQUENCE [LARGE SCALE GENOMIC DNA]</scope>
    <source>
        <strain evidence="1 2">NBRC 100333</strain>
    </source>
</reference>
<evidence type="ECO:0000313" key="1">
    <source>
        <dbReference type="EMBL" id="GEN12419.1"/>
    </source>
</evidence>
<dbReference type="AlphaFoldDB" id="A0A511TE21"/>
<protein>
    <submittedName>
        <fullName evidence="1">Uncharacterized protein</fullName>
    </submittedName>
</protein>
<dbReference type="EMBL" id="BJXR01000062">
    <property type="protein sequence ID" value="GEN12419.1"/>
    <property type="molecule type" value="Genomic_DNA"/>
</dbReference>
<dbReference type="Proteomes" id="UP000321514">
    <property type="component" value="Unassembled WGS sequence"/>
</dbReference>
<evidence type="ECO:0000313" key="2">
    <source>
        <dbReference type="Proteomes" id="UP000321514"/>
    </source>
</evidence>
<sequence length="43" mass="5191">MRCKRMNALHAHCPEFLRPLWEQVAETDTDEEVLMYARQSLRD</sequence>
<gene>
    <name evidence="1" type="ORF">MFU01_74560</name>
</gene>
<comment type="caution">
    <text evidence="1">The sequence shown here is derived from an EMBL/GenBank/DDBJ whole genome shotgun (WGS) entry which is preliminary data.</text>
</comment>
<organism evidence="1 2">
    <name type="scientific">Myxococcus fulvus</name>
    <dbReference type="NCBI Taxonomy" id="33"/>
    <lineage>
        <taxon>Bacteria</taxon>
        <taxon>Pseudomonadati</taxon>
        <taxon>Myxococcota</taxon>
        <taxon>Myxococcia</taxon>
        <taxon>Myxococcales</taxon>
        <taxon>Cystobacterineae</taxon>
        <taxon>Myxococcaceae</taxon>
        <taxon>Myxococcus</taxon>
    </lineage>
</organism>